<protein>
    <submittedName>
        <fullName evidence="1">Uncharacterized protein</fullName>
    </submittedName>
</protein>
<dbReference type="Proteomes" id="UP000502611">
    <property type="component" value="Chromosome"/>
</dbReference>
<sequence length="67" mass="7507">MVALRDSLFNSASVDAGSKANLIEMSINLWAFLERASIFLMLVEAFPTSFVHAYFSEVLSRQTDVFT</sequence>
<reference evidence="1 2" key="1">
    <citation type="submission" date="2020-04" db="EMBL/GenBank/DDBJ databases">
        <title>The Whole Genome Analysis of High salt-tolerant Sphingobium yanoikuyae YC-XJ2 with Aryl organophosphorus flame retardants (aryl-OPFRs)-degrading capacity and characteristics of Related phosphotriesterase.</title>
        <authorList>
            <person name="Li X."/>
        </authorList>
    </citation>
    <scope>NUCLEOTIDE SEQUENCE [LARGE SCALE GENOMIC DNA]</scope>
    <source>
        <strain evidence="1 2">YC-XJ2</strain>
    </source>
</reference>
<name>A0A6M4G6Z0_SPHYA</name>
<dbReference type="RefSeq" id="WP_169861380.1">
    <property type="nucleotide sequence ID" value="NZ_CP053021.1"/>
</dbReference>
<dbReference type="AlphaFoldDB" id="A0A6M4G6Z0"/>
<evidence type="ECO:0000313" key="2">
    <source>
        <dbReference type="Proteomes" id="UP000502611"/>
    </source>
</evidence>
<organism evidence="1 2">
    <name type="scientific">Sphingobium yanoikuyae</name>
    <name type="common">Sphingomonas yanoikuyae</name>
    <dbReference type="NCBI Taxonomy" id="13690"/>
    <lineage>
        <taxon>Bacteria</taxon>
        <taxon>Pseudomonadati</taxon>
        <taxon>Pseudomonadota</taxon>
        <taxon>Alphaproteobacteria</taxon>
        <taxon>Sphingomonadales</taxon>
        <taxon>Sphingomonadaceae</taxon>
        <taxon>Sphingobium</taxon>
    </lineage>
</organism>
<dbReference type="EMBL" id="CP053021">
    <property type="protein sequence ID" value="QJR03082.1"/>
    <property type="molecule type" value="Genomic_DNA"/>
</dbReference>
<accession>A0A6M4G6Z0</accession>
<gene>
    <name evidence="1" type="ORF">HH800_13420</name>
</gene>
<evidence type="ECO:0000313" key="1">
    <source>
        <dbReference type="EMBL" id="QJR03082.1"/>
    </source>
</evidence>
<proteinExistence type="predicted"/>